<proteinExistence type="predicted"/>
<dbReference type="OrthoDB" id="191139at2759"/>
<evidence type="ECO:0000313" key="6">
    <source>
        <dbReference type="EMBL" id="KRX08098.1"/>
    </source>
</evidence>
<feature type="coiled-coil region" evidence="3">
    <location>
        <begin position="809"/>
        <end position="850"/>
    </location>
</feature>
<keyword evidence="3" id="KW-0175">Coiled coil</keyword>
<evidence type="ECO:0000256" key="3">
    <source>
        <dbReference type="SAM" id="Coils"/>
    </source>
</evidence>
<feature type="compositionally biased region" description="Polar residues" evidence="4">
    <location>
        <begin position="458"/>
        <end position="467"/>
    </location>
</feature>
<feature type="transmembrane region" description="Helical" evidence="5">
    <location>
        <begin position="869"/>
        <end position="891"/>
    </location>
</feature>
<evidence type="ECO:0008006" key="8">
    <source>
        <dbReference type="Google" id="ProtNLM"/>
    </source>
</evidence>
<feature type="transmembrane region" description="Helical" evidence="5">
    <location>
        <begin position="938"/>
        <end position="961"/>
    </location>
</feature>
<dbReference type="EMBL" id="LDAU01000074">
    <property type="protein sequence ID" value="KRX08098.1"/>
    <property type="molecule type" value="Genomic_DNA"/>
</dbReference>
<reference evidence="6 7" key="1">
    <citation type="journal article" date="2015" name="Sci. Rep.">
        <title>Genome of the facultative scuticociliatosis pathogen Pseudocohnilembus persalinus provides insight into its virulence through horizontal gene transfer.</title>
        <authorList>
            <person name="Xiong J."/>
            <person name="Wang G."/>
            <person name="Cheng J."/>
            <person name="Tian M."/>
            <person name="Pan X."/>
            <person name="Warren A."/>
            <person name="Jiang C."/>
            <person name="Yuan D."/>
            <person name="Miao W."/>
        </authorList>
    </citation>
    <scope>NUCLEOTIDE SEQUENCE [LARGE SCALE GENOMIC DNA]</scope>
    <source>
        <strain evidence="6">36N120E</strain>
    </source>
</reference>
<dbReference type="AlphaFoldDB" id="A0A0V0R0N4"/>
<keyword evidence="5" id="KW-0812">Transmembrane</keyword>
<dbReference type="InterPro" id="IPR045033">
    <property type="entry name" value="PILS1/3/4/5/7"/>
</dbReference>
<keyword evidence="5" id="KW-0472">Membrane</keyword>
<comment type="subcellular location">
    <subcellularLocation>
        <location evidence="1">Endomembrane system</location>
    </subcellularLocation>
</comment>
<evidence type="ECO:0000256" key="5">
    <source>
        <dbReference type="SAM" id="Phobius"/>
    </source>
</evidence>
<evidence type="ECO:0000256" key="2">
    <source>
        <dbReference type="ARBA" id="ARBA00022448"/>
    </source>
</evidence>
<keyword evidence="7" id="KW-1185">Reference proteome</keyword>
<evidence type="ECO:0000313" key="7">
    <source>
        <dbReference type="Proteomes" id="UP000054937"/>
    </source>
</evidence>
<evidence type="ECO:0000256" key="4">
    <source>
        <dbReference type="SAM" id="MobiDB-lite"/>
    </source>
</evidence>
<dbReference type="PANTHER" id="PTHR31651:SF33">
    <property type="entry name" value="PROTEIN PIN-LIKES 1"/>
    <property type="match status" value="1"/>
</dbReference>
<feature type="transmembrane region" description="Helical" evidence="5">
    <location>
        <begin position="903"/>
        <end position="926"/>
    </location>
</feature>
<feature type="transmembrane region" description="Helical" evidence="5">
    <location>
        <begin position="778"/>
        <end position="804"/>
    </location>
</feature>
<feature type="region of interest" description="Disordered" evidence="4">
    <location>
        <begin position="444"/>
        <end position="475"/>
    </location>
</feature>
<gene>
    <name evidence="6" type="ORF">PPERSA_10460</name>
</gene>
<protein>
    <recommendedName>
        <fullName evidence="8">Auxin efflux carrier</fullName>
    </recommendedName>
</protein>
<accession>A0A0V0R0N4</accession>
<keyword evidence="2" id="KW-0813">Transport</keyword>
<dbReference type="Proteomes" id="UP000054937">
    <property type="component" value="Unassembled WGS sequence"/>
</dbReference>
<sequence>MQNKSIIQLKKLKQQNEYNQEKIKKDKKLVKNPKELEIKRKKTQEIALNKSLGINIKNHSIDFSKTCVNISNQDKEQLNGLMKNQQNQIYTSYKNYNEFNNTLIPSQKGLKGYLKQMKSQVFKFQLNDEQWKDINQAPQSNIKRPVPISDPNYQYPFNKKNKYPLTVKPAIYSYDHLPVQLQHYLKQSQNNLSTEDSIDSVQYNYQVEQEMQVFRQNQKKYQKKGLQKSIDSTNQYFGGHFFDNPGFNFRTQEQMVDLSHIMYAANFNSPLTSHIKKSSTFGRSNKDLLKVSQYMDKENYIKKIHKDKLNSIRPEIRLKMLDPQRPPSEPFPGKLQSKKFSLEMQKNISLNNQSQIIKQSQILQEDFLKNEKSQYEKQNIKNLKYQSVNLKQTDQPETQFSNFFSTQPVTQKNTENNNQDQLINFQNSKIKANQKNYSSTQGFKTYQQQKEEHDNKSSEQFQSTQQLESKEYENNQQQYQNELAKLNSDKSQRDFQTTTGKFVNSQLQTWYQTKNDNNFNKKTNNSNGFQKNRNISKSIAHLNRVTVGDGFWLHGKNEQPLQDDDLQAKKLEEPQQLKYQKEKYYRDQEGINFVLTLDLQKPKTWLPCAIISFLTIIIGFFYGNFFNKFLFKDKQFHYLIMLSLGIAMTTNIQLNVSHTLSDYLENVSTDFIKQNNTDISSEQRAITYIMIYTFINTIARWTIAKTYIQKMEVQLYGQNLRPSEIARQKQITLFQKIYSYINPPIAAALLALITVLIVPKEYMYLFKDTTAFSYRTVFSGIYLIGRTQPPIVLMILGSNLFLIYQQYMEKRAKEQLIQQNKQQEKQEKQVDQQEKQRLTQQSQQQNLNKQSILSQKSSQLVQLPEIKSFSLFGILIVKLIIMPITGCLILHGLYQMGFYDDPVLAFVAIISFSTPTAINLLIICSIYSEQLAVEVSKILLLGYLSYIVTLPIVMVTFFSALI</sequence>
<feature type="transmembrane region" description="Helical" evidence="5">
    <location>
        <begin position="604"/>
        <end position="624"/>
    </location>
</feature>
<evidence type="ECO:0000256" key="1">
    <source>
        <dbReference type="ARBA" id="ARBA00004308"/>
    </source>
</evidence>
<keyword evidence="5" id="KW-1133">Transmembrane helix</keyword>
<organism evidence="6 7">
    <name type="scientific">Pseudocohnilembus persalinus</name>
    <name type="common">Ciliate</name>
    <dbReference type="NCBI Taxonomy" id="266149"/>
    <lineage>
        <taxon>Eukaryota</taxon>
        <taxon>Sar</taxon>
        <taxon>Alveolata</taxon>
        <taxon>Ciliophora</taxon>
        <taxon>Intramacronucleata</taxon>
        <taxon>Oligohymenophorea</taxon>
        <taxon>Scuticociliatia</taxon>
        <taxon>Philasterida</taxon>
        <taxon>Pseudocohnilembidae</taxon>
        <taxon>Pseudocohnilembus</taxon>
    </lineage>
</organism>
<feature type="transmembrane region" description="Helical" evidence="5">
    <location>
        <begin position="685"/>
        <end position="703"/>
    </location>
</feature>
<dbReference type="InParanoid" id="A0A0V0R0N4"/>
<feature type="transmembrane region" description="Helical" evidence="5">
    <location>
        <begin position="636"/>
        <end position="654"/>
    </location>
</feature>
<dbReference type="GO" id="GO:0012505">
    <property type="term" value="C:endomembrane system"/>
    <property type="evidence" value="ECO:0007669"/>
    <property type="project" value="UniProtKB-SubCell"/>
</dbReference>
<name>A0A0V0R0N4_PSEPJ</name>
<comment type="caution">
    <text evidence="6">The sequence shown here is derived from an EMBL/GenBank/DDBJ whole genome shotgun (WGS) entry which is preliminary data.</text>
</comment>
<dbReference type="PANTHER" id="PTHR31651">
    <property type="match status" value="1"/>
</dbReference>
<feature type="transmembrane region" description="Helical" evidence="5">
    <location>
        <begin position="737"/>
        <end position="758"/>
    </location>
</feature>